<proteinExistence type="predicted"/>
<evidence type="ECO:0000313" key="4">
    <source>
        <dbReference type="Proteomes" id="UP000694865"/>
    </source>
</evidence>
<dbReference type="RefSeq" id="XP_006824074.1">
    <property type="nucleotide sequence ID" value="XM_006824011.1"/>
</dbReference>
<dbReference type="Pfam" id="PF21343">
    <property type="entry name" value="ACAD9-ACADV_C"/>
    <property type="match status" value="1"/>
</dbReference>
<keyword evidence="2" id="KW-0560">Oxidoreductase</keyword>
<accession>A0ABM0MVN3</accession>
<dbReference type="Gene3D" id="1.20.140.10">
    <property type="entry name" value="Butyryl-CoA Dehydrogenase, subunit A, domain 3"/>
    <property type="match status" value="1"/>
</dbReference>
<organism evidence="4 5">
    <name type="scientific">Saccoglossus kowalevskii</name>
    <name type="common">Acorn worm</name>
    <dbReference type="NCBI Taxonomy" id="10224"/>
    <lineage>
        <taxon>Eukaryota</taxon>
        <taxon>Metazoa</taxon>
        <taxon>Hemichordata</taxon>
        <taxon>Enteropneusta</taxon>
        <taxon>Harrimaniidae</taxon>
        <taxon>Saccoglossus</taxon>
    </lineage>
</organism>
<evidence type="ECO:0000256" key="2">
    <source>
        <dbReference type="ARBA" id="ARBA00023002"/>
    </source>
</evidence>
<feature type="non-terminal residue" evidence="5">
    <location>
        <position position="1"/>
    </location>
</feature>
<evidence type="ECO:0000259" key="3">
    <source>
        <dbReference type="Pfam" id="PF21343"/>
    </source>
</evidence>
<reference evidence="5" key="1">
    <citation type="submission" date="2025-08" db="UniProtKB">
        <authorList>
            <consortium name="RefSeq"/>
        </authorList>
    </citation>
    <scope>IDENTIFICATION</scope>
    <source>
        <tissue evidence="5">Testes</tissue>
    </source>
</reference>
<dbReference type="GeneID" id="102801388"/>
<keyword evidence="4" id="KW-1185">Reference proteome</keyword>
<protein>
    <submittedName>
        <fullName evidence="5">Acyl-CoA dehydrogenase family member 9, mitochondrial-like</fullName>
    </submittedName>
</protein>
<sequence>DIVEQQMILRRMADVCINIFAMSAVLSRATRSKVDGLRNCDHELMLATAFCSDVYAKSQRLYRDIGLGEKFNGDLTKKKIASDIFETRSYRATHPLTP</sequence>
<dbReference type="Proteomes" id="UP000694865">
    <property type="component" value="Unplaced"/>
</dbReference>
<name>A0ABM0MVN3_SACKO</name>
<evidence type="ECO:0000313" key="5">
    <source>
        <dbReference type="RefSeq" id="XP_006824074.1"/>
    </source>
</evidence>
<evidence type="ECO:0000256" key="1">
    <source>
        <dbReference type="ARBA" id="ARBA00022946"/>
    </source>
</evidence>
<dbReference type="InterPro" id="IPR049448">
    <property type="entry name" value="ACAD9/ACADV-like_C"/>
</dbReference>
<gene>
    <name evidence="5" type="primary">LOC102801388</name>
</gene>
<keyword evidence="1" id="KW-0809">Transit peptide</keyword>
<feature type="domain" description="ACAD9/ACADV-like C-terminal" evidence="3">
    <location>
        <begin position="1"/>
        <end position="89"/>
    </location>
</feature>